<accession>A0ACC7NZI1</accession>
<evidence type="ECO:0000313" key="1">
    <source>
        <dbReference type="EMBL" id="MFM9330184.1"/>
    </source>
</evidence>
<keyword evidence="2" id="KW-1185">Reference proteome</keyword>
<organism evidence="1 2">
    <name type="scientific">Paenibacillus mesotrionivorans</name>
    <dbReference type="NCBI Taxonomy" id="3160968"/>
    <lineage>
        <taxon>Bacteria</taxon>
        <taxon>Bacillati</taxon>
        <taxon>Bacillota</taxon>
        <taxon>Bacilli</taxon>
        <taxon>Bacillales</taxon>
        <taxon>Paenibacillaceae</taxon>
        <taxon>Paenibacillus</taxon>
    </lineage>
</organism>
<sequence length="94" mass="11127">MITERTGLIIWVNDIKPAKNLERFGSIHYISKKMSYVVLYIYSDKLEETLKGLQRLPYVKKVERSFRNEIKTEYSRNNQEGLEKSLNPQEISES</sequence>
<protein>
    <submittedName>
        <fullName evidence="1">YlbG family protein</fullName>
    </submittedName>
</protein>
<gene>
    <name evidence="1" type="ORF">ACI1P1_17935</name>
</gene>
<dbReference type="EMBL" id="JBJURJ010000012">
    <property type="protein sequence ID" value="MFM9330184.1"/>
    <property type="molecule type" value="Genomic_DNA"/>
</dbReference>
<comment type="caution">
    <text evidence="1">The sequence shown here is derived from an EMBL/GenBank/DDBJ whole genome shotgun (WGS) entry which is preliminary data.</text>
</comment>
<name>A0ACC7NZI1_9BACL</name>
<proteinExistence type="predicted"/>
<dbReference type="Proteomes" id="UP001631969">
    <property type="component" value="Unassembled WGS sequence"/>
</dbReference>
<evidence type="ECO:0000313" key="2">
    <source>
        <dbReference type="Proteomes" id="UP001631969"/>
    </source>
</evidence>
<reference evidence="1" key="1">
    <citation type="submission" date="2024-12" db="EMBL/GenBank/DDBJ databases">
        <authorList>
            <person name="Wu N."/>
        </authorList>
    </citation>
    <scope>NUCLEOTIDE SEQUENCE</scope>
    <source>
        <strain evidence="1">P15</strain>
    </source>
</reference>